<sequence>MGIGETKQQPVLESKAIAMHLLAEECALAKGEMEMLPHLITPSGFIHSNSLSFRDGAGKSHEMKQNRASRVHAEDGQG</sequence>
<evidence type="ECO:0000313" key="3">
    <source>
        <dbReference type="Proteomes" id="UP001054945"/>
    </source>
</evidence>
<comment type="caution">
    <text evidence="2">The sequence shown here is derived from an EMBL/GenBank/DDBJ whole genome shotgun (WGS) entry which is preliminary data.</text>
</comment>
<accession>A0AAV4RY70</accession>
<gene>
    <name evidence="2" type="ORF">CEXT_496811</name>
</gene>
<proteinExistence type="predicted"/>
<dbReference type="Proteomes" id="UP001054945">
    <property type="component" value="Unassembled WGS sequence"/>
</dbReference>
<protein>
    <submittedName>
        <fullName evidence="2">Uncharacterized protein</fullName>
    </submittedName>
</protein>
<dbReference type="EMBL" id="BPLR01008448">
    <property type="protein sequence ID" value="GIY24768.1"/>
    <property type="molecule type" value="Genomic_DNA"/>
</dbReference>
<feature type="region of interest" description="Disordered" evidence="1">
    <location>
        <begin position="50"/>
        <end position="78"/>
    </location>
</feature>
<feature type="compositionally biased region" description="Basic and acidic residues" evidence="1">
    <location>
        <begin position="56"/>
        <end position="78"/>
    </location>
</feature>
<feature type="non-terminal residue" evidence="2">
    <location>
        <position position="78"/>
    </location>
</feature>
<name>A0AAV4RY70_CAEEX</name>
<dbReference type="AlphaFoldDB" id="A0AAV4RY70"/>
<evidence type="ECO:0000256" key="1">
    <source>
        <dbReference type="SAM" id="MobiDB-lite"/>
    </source>
</evidence>
<reference evidence="2 3" key="1">
    <citation type="submission" date="2021-06" db="EMBL/GenBank/DDBJ databases">
        <title>Caerostris extrusa draft genome.</title>
        <authorList>
            <person name="Kono N."/>
            <person name="Arakawa K."/>
        </authorList>
    </citation>
    <scope>NUCLEOTIDE SEQUENCE [LARGE SCALE GENOMIC DNA]</scope>
</reference>
<evidence type="ECO:0000313" key="2">
    <source>
        <dbReference type="EMBL" id="GIY24768.1"/>
    </source>
</evidence>
<organism evidence="2 3">
    <name type="scientific">Caerostris extrusa</name>
    <name type="common">Bark spider</name>
    <name type="synonym">Caerostris bankana</name>
    <dbReference type="NCBI Taxonomy" id="172846"/>
    <lineage>
        <taxon>Eukaryota</taxon>
        <taxon>Metazoa</taxon>
        <taxon>Ecdysozoa</taxon>
        <taxon>Arthropoda</taxon>
        <taxon>Chelicerata</taxon>
        <taxon>Arachnida</taxon>
        <taxon>Araneae</taxon>
        <taxon>Araneomorphae</taxon>
        <taxon>Entelegynae</taxon>
        <taxon>Araneoidea</taxon>
        <taxon>Araneidae</taxon>
        <taxon>Caerostris</taxon>
    </lineage>
</organism>
<keyword evidence="3" id="KW-1185">Reference proteome</keyword>